<protein>
    <submittedName>
        <fullName evidence="3">Uncharacterized protein</fullName>
    </submittedName>
</protein>
<evidence type="ECO:0000256" key="1">
    <source>
        <dbReference type="SAM" id="MobiDB-lite"/>
    </source>
</evidence>
<dbReference type="Proteomes" id="UP000265520">
    <property type="component" value="Unassembled WGS sequence"/>
</dbReference>
<comment type="caution">
    <text evidence="3">The sequence shown here is derived from an EMBL/GenBank/DDBJ whole genome shotgun (WGS) entry which is preliminary data.</text>
</comment>
<feature type="region of interest" description="Disordered" evidence="1">
    <location>
        <begin position="54"/>
        <end position="84"/>
    </location>
</feature>
<keyword evidence="4" id="KW-1185">Reference proteome</keyword>
<organism evidence="3 4">
    <name type="scientific">Trifolium medium</name>
    <dbReference type="NCBI Taxonomy" id="97028"/>
    <lineage>
        <taxon>Eukaryota</taxon>
        <taxon>Viridiplantae</taxon>
        <taxon>Streptophyta</taxon>
        <taxon>Embryophyta</taxon>
        <taxon>Tracheophyta</taxon>
        <taxon>Spermatophyta</taxon>
        <taxon>Magnoliopsida</taxon>
        <taxon>eudicotyledons</taxon>
        <taxon>Gunneridae</taxon>
        <taxon>Pentapetalae</taxon>
        <taxon>rosids</taxon>
        <taxon>fabids</taxon>
        <taxon>Fabales</taxon>
        <taxon>Fabaceae</taxon>
        <taxon>Papilionoideae</taxon>
        <taxon>50 kb inversion clade</taxon>
        <taxon>NPAAA clade</taxon>
        <taxon>Hologalegina</taxon>
        <taxon>IRL clade</taxon>
        <taxon>Trifolieae</taxon>
        <taxon>Trifolium</taxon>
    </lineage>
</organism>
<sequence length="93" mass="10063">IDDEINEKVKVKVGPSWLVDTATVCIAVFTLVSACLGVLKLVIEIIEKCENRKPEQAAGAPARPAVPNPTASQAGPNTTARHKETVLRLKRLY</sequence>
<dbReference type="EMBL" id="LXQA010413242">
    <property type="protein sequence ID" value="MCI50220.1"/>
    <property type="molecule type" value="Genomic_DNA"/>
</dbReference>
<feature type="non-terminal residue" evidence="3">
    <location>
        <position position="93"/>
    </location>
</feature>
<feature type="compositionally biased region" description="Polar residues" evidence="1">
    <location>
        <begin position="69"/>
        <end position="79"/>
    </location>
</feature>
<accession>A0A392SQM6</accession>
<keyword evidence="2" id="KW-0812">Transmembrane</keyword>
<name>A0A392SQM6_9FABA</name>
<feature type="transmembrane region" description="Helical" evidence="2">
    <location>
        <begin position="21"/>
        <end position="43"/>
    </location>
</feature>
<dbReference type="AlphaFoldDB" id="A0A392SQM6"/>
<reference evidence="3 4" key="1">
    <citation type="journal article" date="2018" name="Front. Plant Sci.">
        <title>Red Clover (Trifolium pratense) and Zigzag Clover (T. medium) - A Picture of Genomic Similarities and Differences.</title>
        <authorList>
            <person name="Dluhosova J."/>
            <person name="Istvanek J."/>
            <person name="Nedelnik J."/>
            <person name="Repkova J."/>
        </authorList>
    </citation>
    <scope>NUCLEOTIDE SEQUENCE [LARGE SCALE GENOMIC DNA]</scope>
    <source>
        <strain evidence="4">cv. 10/8</strain>
        <tissue evidence="3">Leaf</tissue>
    </source>
</reference>
<keyword evidence="2" id="KW-0472">Membrane</keyword>
<keyword evidence="2" id="KW-1133">Transmembrane helix</keyword>
<evidence type="ECO:0000256" key="2">
    <source>
        <dbReference type="SAM" id="Phobius"/>
    </source>
</evidence>
<evidence type="ECO:0000313" key="3">
    <source>
        <dbReference type="EMBL" id="MCI50220.1"/>
    </source>
</evidence>
<proteinExistence type="predicted"/>
<evidence type="ECO:0000313" key="4">
    <source>
        <dbReference type="Proteomes" id="UP000265520"/>
    </source>
</evidence>
<feature type="non-terminal residue" evidence="3">
    <location>
        <position position="1"/>
    </location>
</feature>